<organism evidence="1 2">
    <name type="scientific">Cesiribacter andamanensis AMV16</name>
    <dbReference type="NCBI Taxonomy" id="1279009"/>
    <lineage>
        <taxon>Bacteria</taxon>
        <taxon>Pseudomonadati</taxon>
        <taxon>Bacteroidota</taxon>
        <taxon>Cytophagia</taxon>
        <taxon>Cytophagales</taxon>
        <taxon>Cesiribacteraceae</taxon>
        <taxon>Cesiribacter</taxon>
    </lineage>
</organism>
<accession>M7N765</accession>
<dbReference type="STRING" id="1279009.ADICEAN_01810"/>
<sequence length="104" mass="11732">MSMRLLPILMLLLTGCSAEQDIQAWGRQYRQQQDYQSLKQVVARFPAGADTAYLSRLLGDPINMGFDYHYLVDSTGPDGCPVGAVFHISPEGTIDHWWLDQICE</sequence>
<reference evidence="1 2" key="1">
    <citation type="journal article" date="2013" name="Genome Announc.">
        <title>Draft Genome Sequence of Cesiribacter andamanensis Strain AMV16T, Isolated from a Soil Sample from a Mud Volcano in the Andaman Islands, India.</title>
        <authorList>
            <person name="Shivaji S."/>
            <person name="Ara S."/>
            <person name="Begum Z."/>
            <person name="Srinivas T.N."/>
            <person name="Singh A."/>
            <person name="Kumar Pinnaka A."/>
        </authorList>
    </citation>
    <scope>NUCLEOTIDE SEQUENCE [LARGE SCALE GENOMIC DNA]</scope>
    <source>
        <strain evidence="1 2">AMV16</strain>
    </source>
</reference>
<evidence type="ECO:0008006" key="3">
    <source>
        <dbReference type="Google" id="ProtNLM"/>
    </source>
</evidence>
<name>M7N765_9BACT</name>
<dbReference type="EMBL" id="AODQ01000036">
    <property type="protein sequence ID" value="EMR03081.1"/>
    <property type="molecule type" value="Genomic_DNA"/>
</dbReference>
<protein>
    <recommendedName>
        <fullName evidence="3">SmpA / OmlA family protein</fullName>
    </recommendedName>
</protein>
<proteinExistence type="predicted"/>
<comment type="caution">
    <text evidence="1">The sequence shown here is derived from an EMBL/GenBank/DDBJ whole genome shotgun (WGS) entry which is preliminary data.</text>
</comment>
<keyword evidence="2" id="KW-1185">Reference proteome</keyword>
<dbReference type="AlphaFoldDB" id="M7N765"/>
<dbReference type="PROSITE" id="PS51257">
    <property type="entry name" value="PROKAR_LIPOPROTEIN"/>
    <property type="match status" value="1"/>
</dbReference>
<gene>
    <name evidence="1" type="ORF">ADICEAN_01810</name>
</gene>
<evidence type="ECO:0000313" key="2">
    <source>
        <dbReference type="Proteomes" id="UP000011910"/>
    </source>
</evidence>
<dbReference type="Proteomes" id="UP000011910">
    <property type="component" value="Unassembled WGS sequence"/>
</dbReference>
<evidence type="ECO:0000313" key="1">
    <source>
        <dbReference type="EMBL" id="EMR03081.1"/>
    </source>
</evidence>